<dbReference type="GO" id="GO:0006260">
    <property type="term" value="P:DNA replication"/>
    <property type="evidence" value="ECO:0007669"/>
    <property type="project" value="TreeGrafter"/>
</dbReference>
<feature type="region of interest" description="Disordered" evidence="5">
    <location>
        <begin position="126"/>
        <end position="262"/>
    </location>
</feature>
<dbReference type="EMBL" id="NESQ01000032">
    <property type="protein sequence ID" value="PUU82194.1"/>
    <property type="molecule type" value="Genomic_DNA"/>
</dbReference>
<dbReference type="GO" id="GO:0003690">
    <property type="term" value="F:double-stranded DNA binding"/>
    <property type="evidence" value="ECO:0007669"/>
    <property type="project" value="TreeGrafter"/>
</dbReference>
<sequence length="262" mass="29913">MLVVGENAKKHIADYSTQFQRDFLMLLRTSHGEKKINANHFYQEYIANKEHIHMNATRWTSLSEFVKFLGREGICRIEEGERGLMIGWVDNSPEALQRQEAIRRKERQDRGDEEREQKALKEMIERANRDAEIGGKPGDDGTSKELNREEGEKIKLAFGAKKSTSPTPAEYLNKDIPAEEARPNITEKVSIKMAPNKPKNVFAAAGKKRKDSRKDKDGKDGASEQPKRPMSEAERIMKEELEKKKLRGNGFSGPGFKRQKVT</sequence>
<evidence type="ECO:0000313" key="7">
    <source>
        <dbReference type="EMBL" id="PUU82194.1"/>
    </source>
</evidence>
<comment type="similarity">
    <text evidence="1">Belongs to the KIN17 family.</text>
</comment>
<feature type="domain" description="DNA/RNA-binding protein Kin17 WH-like" evidence="6">
    <location>
        <begin position="1"/>
        <end position="125"/>
    </location>
</feature>
<keyword evidence="3" id="KW-0863">Zinc-finger</keyword>
<keyword evidence="2" id="KW-0479">Metal-binding</keyword>
<dbReference type="GO" id="GO:0008270">
    <property type="term" value="F:zinc ion binding"/>
    <property type="evidence" value="ECO:0007669"/>
    <property type="project" value="UniProtKB-KW"/>
</dbReference>
<dbReference type="AlphaFoldDB" id="A0A2T7A3A1"/>
<evidence type="ECO:0000256" key="5">
    <source>
        <dbReference type="SAM" id="MobiDB-lite"/>
    </source>
</evidence>
<dbReference type="OrthoDB" id="10266249at2759"/>
<evidence type="ECO:0000259" key="6">
    <source>
        <dbReference type="SMART" id="SM01253"/>
    </source>
</evidence>
<dbReference type="GO" id="GO:0005634">
    <property type="term" value="C:nucleus"/>
    <property type="evidence" value="ECO:0007669"/>
    <property type="project" value="TreeGrafter"/>
</dbReference>
<dbReference type="PANTHER" id="PTHR12805:SF0">
    <property type="entry name" value="DNA_RNA-BINDING PROTEIN KIN17"/>
    <property type="match status" value="1"/>
</dbReference>
<keyword evidence="4" id="KW-0862">Zinc</keyword>
<evidence type="ECO:0000256" key="2">
    <source>
        <dbReference type="ARBA" id="ARBA00022723"/>
    </source>
</evidence>
<protein>
    <submittedName>
        <fullName evidence="7">Domain of Kin17 curved DNA-binding protein-domain-containing protein</fullName>
    </submittedName>
</protein>
<evidence type="ECO:0000313" key="8">
    <source>
        <dbReference type="Proteomes" id="UP000244722"/>
    </source>
</evidence>
<dbReference type="PANTHER" id="PTHR12805">
    <property type="entry name" value="KIN17 KIN, ANTIGENIC DETERMINANT OF RECA PROTEIN HOMOLOG"/>
    <property type="match status" value="1"/>
</dbReference>
<dbReference type="Gene3D" id="1.10.10.2030">
    <property type="entry name" value="DNA/RNA-binding protein Kin17, conserved domain"/>
    <property type="match status" value="1"/>
</dbReference>
<dbReference type="InterPro" id="IPR038254">
    <property type="entry name" value="KIN17_WH-like_sf"/>
</dbReference>
<dbReference type="Proteomes" id="UP000244722">
    <property type="component" value="Unassembled WGS sequence"/>
</dbReference>
<feature type="compositionally biased region" description="Basic and acidic residues" evidence="5">
    <location>
        <begin position="212"/>
        <end position="243"/>
    </location>
</feature>
<dbReference type="SMART" id="SM01253">
    <property type="entry name" value="Kin17_mid"/>
    <property type="match status" value="1"/>
</dbReference>
<dbReference type="FunFam" id="1.10.10.2030:FF:000001">
    <property type="entry name" value="DNA/RNA-binding protein KIN17, putative"/>
    <property type="match status" value="1"/>
</dbReference>
<evidence type="ECO:0000256" key="3">
    <source>
        <dbReference type="ARBA" id="ARBA00022771"/>
    </source>
</evidence>
<feature type="compositionally biased region" description="Basic and acidic residues" evidence="5">
    <location>
        <begin position="126"/>
        <end position="155"/>
    </location>
</feature>
<evidence type="ECO:0000256" key="1">
    <source>
        <dbReference type="ARBA" id="ARBA00008517"/>
    </source>
</evidence>
<organism evidence="7 8">
    <name type="scientific">Tuber borchii</name>
    <name type="common">White truffle</name>
    <dbReference type="NCBI Taxonomy" id="42251"/>
    <lineage>
        <taxon>Eukaryota</taxon>
        <taxon>Fungi</taxon>
        <taxon>Dikarya</taxon>
        <taxon>Ascomycota</taxon>
        <taxon>Pezizomycotina</taxon>
        <taxon>Pezizomycetes</taxon>
        <taxon>Pezizales</taxon>
        <taxon>Tuberaceae</taxon>
        <taxon>Tuber</taxon>
    </lineage>
</organism>
<dbReference type="InterPro" id="IPR019447">
    <property type="entry name" value="DNA/RNA-bd_Kin17_WH-like_dom"/>
</dbReference>
<dbReference type="InterPro" id="IPR037321">
    <property type="entry name" value="KIN17-like"/>
</dbReference>
<dbReference type="Pfam" id="PF10357">
    <property type="entry name" value="WH_KIN17"/>
    <property type="match status" value="1"/>
</dbReference>
<dbReference type="GO" id="GO:0006974">
    <property type="term" value="P:DNA damage response"/>
    <property type="evidence" value="ECO:0007669"/>
    <property type="project" value="TreeGrafter"/>
</dbReference>
<feature type="compositionally biased region" description="Basic and acidic residues" evidence="5">
    <location>
        <begin position="172"/>
        <end position="182"/>
    </location>
</feature>
<proteinExistence type="inferred from homology"/>
<reference evidence="7 8" key="1">
    <citation type="submission" date="2017-04" db="EMBL/GenBank/DDBJ databases">
        <title>Draft genome sequence of Tuber borchii Vittad., a whitish edible truffle.</title>
        <authorList>
            <consortium name="DOE Joint Genome Institute"/>
            <person name="Murat C."/>
            <person name="Kuo A."/>
            <person name="Barry K.W."/>
            <person name="Clum A."/>
            <person name="Dockter R.B."/>
            <person name="Fauchery L."/>
            <person name="Iotti M."/>
            <person name="Kohler A."/>
            <person name="Labutti K."/>
            <person name="Lindquist E.A."/>
            <person name="Lipzen A."/>
            <person name="Ohm R.A."/>
            <person name="Wang M."/>
            <person name="Grigoriev I.V."/>
            <person name="Zambonelli A."/>
            <person name="Martin F.M."/>
        </authorList>
    </citation>
    <scope>NUCLEOTIDE SEQUENCE [LARGE SCALE GENOMIC DNA]</scope>
    <source>
        <strain evidence="7 8">Tbo3840</strain>
    </source>
</reference>
<accession>A0A2T7A3A1</accession>
<dbReference type="STRING" id="42251.A0A2T7A3A1"/>
<evidence type="ECO:0000256" key="4">
    <source>
        <dbReference type="ARBA" id="ARBA00022833"/>
    </source>
</evidence>
<gene>
    <name evidence="7" type="ORF">B9Z19DRAFT_1075458</name>
</gene>
<name>A0A2T7A3A1_TUBBO</name>
<keyword evidence="7" id="KW-0238">DNA-binding</keyword>
<comment type="caution">
    <text evidence="7">The sequence shown here is derived from an EMBL/GenBank/DDBJ whole genome shotgun (WGS) entry which is preliminary data.</text>
</comment>
<keyword evidence="8" id="KW-1185">Reference proteome</keyword>